<evidence type="ECO:0000256" key="8">
    <source>
        <dbReference type="PROSITE-ProRule" id="PRU10141"/>
    </source>
</evidence>
<feature type="binding site" evidence="8">
    <location>
        <position position="197"/>
    </location>
    <ligand>
        <name>ATP</name>
        <dbReference type="ChEBI" id="CHEBI:30616"/>
    </ligand>
</feature>
<dbReference type="InterPro" id="IPR001245">
    <property type="entry name" value="Ser-Thr/Tyr_kinase_cat_dom"/>
</dbReference>
<dbReference type="InterPro" id="IPR036860">
    <property type="entry name" value="SH2_dom_sf"/>
</dbReference>
<dbReference type="EMBL" id="JYDR01000079">
    <property type="protein sequence ID" value="KRY70100.1"/>
    <property type="molecule type" value="Genomic_DNA"/>
</dbReference>
<dbReference type="AlphaFoldDB" id="A0A0V1E8J0"/>
<dbReference type="GO" id="GO:0005524">
    <property type="term" value="F:ATP binding"/>
    <property type="evidence" value="ECO:0007669"/>
    <property type="project" value="UniProtKB-UniRule"/>
</dbReference>
<dbReference type="InterPro" id="IPR017441">
    <property type="entry name" value="Protein_kinase_ATP_BS"/>
</dbReference>
<feature type="domain" description="SH2" evidence="10">
    <location>
        <begin position="827"/>
        <end position="918"/>
    </location>
</feature>
<sequence length="1197" mass="137889">MNNLKNINEEDYVRWNYDKGVEDTSYEAENYFNMDETWAPKTTLYKEFYRNVLCNETFFHGYLPLQDAREILKHQPSGHFVVHITNKCGFLNPVVLFVKHYAEVAHHAMNVAHWGFIYHLHDQPLSLLFDSVLQIIAHHVESGEYIDDKINFKLITPADFCDWQIRTENKDIGLGCFSNVSFGFHFDKGKFIEAALKCPKEIAEVDTVEMIYTEHRILQQLDCPYIIKPFGITVFAEIPMMVMKYANGGSLENYLKNHSTNIKRKIKFCLQIASAVQYLKRKDLIHRDIAARNCLVFKSSDKITAKLSDFNLCKEIYEEEKESPCISLRWSAPESLGECMWSFESDLWMFGVLMWEIFTNALYPHDKNSFESTEEFWSYLMEGNTLEMLPEIPVAIQTIILRLNSINPAKRGELETVNNNNNKRLPQVRCRYDKGIDDSFLLLRIQSSMEKPVTRVKPMQTNQPSQTEKVNPMTRNECPVLTACRSTVNSVMRELYHKQLANESYFHGYLTEKDASEILKYKPNGWFLVHTTNERGDLKPVVLSVKYNGEVVHHVLNVGLLGKCFGRTRVFDSVPEMIAHHMESGEFIDDKIKFQLISAANYSDWQIKTEKTVIIREDIARGSFAKVSFGFYIHNRNYNEAAIKCPIDVPWIDTVGMMYTEHRLLQQLDCPNIVKPFGITVFAEIPMMVMEYASGGSLDKCLKRSPMKVQRKMEFCLQIASALNRFPERRLPSSTMNNLKNINEEDNVRWNYDKDVEDTSLLLRIQSKQEKPVAIVKPMLKNQPTEMEVVDELTEDEYLLLATCRSTVNNRMRLREFYRKQLANESYFHGYLTEKDASEILKDQPNGCFLVHTTNERGVLNPVMLAVTHYGKVVHHALNVGILGKCFGKTRVFNSVPEMIAHHMESGEFIDDRIKFQLISAANYSDWQIKTEKTVIIREDIAQGSFAKVSFGCCIDNGKYTEAAFKCPKDIPGVDTVGMMYTEHRLLQQLDCPNIVKPFGITVFAEIPMMVVEYANEGSLDNCLKRSSFEVKRKMEFCLQIASALQYLKRKKLIHRNIGANNCLLFKNFEKHTVKLSDFTWCQEISEVEKNLPSISVRSSAPESLGESMWSYESDLWMFGVLMWEIFTDGIRPHGNVGIEDAEAFSTYLMEGNSLEMLPVIPAAIQTIILRLNTINPANRGNVETVLKELNDLLSEC</sequence>
<evidence type="ECO:0000313" key="13">
    <source>
        <dbReference type="Proteomes" id="UP000054632"/>
    </source>
</evidence>
<dbReference type="Pfam" id="PF00017">
    <property type="entry name" value="SH2"/>
    <property type="match status" value="1"/>
</dbReference>
<keyword evidence="7" id="KW-0727">SH2 domain</keyword>
<dbReference type="EC" id="2.7.10.2" evidence="9"/>
<comment type="similarity">
    <text evidence="9">Belongs to the protein kinase superfamily. Tyr protein kinase family.</text>
</comment>
<evidence type="ECO:0000256" key="5">
    <source>
        <dbReference type="ARBA" id="ARBA00023137"/>
    </source>
</evidence>
<keyword evidence="3 9" id="KW-0418">Kinase</keyword>
<dbReference type="Pfam" id="PF07714">
    <property type="entry name" value="PK_Tyr_Ser-Thr"/>
    <property type="match status" value="3"/>
</dbReference>
<evidence type="ECO:0000259" key="10">
    <source>
        <dbReference type="PROSITE" id="PS50001"/>
    </source>
</evidence>
<evidence type="ECO:0000256" key="7">
    <source>
        <dbReference type="PROSITE-ProRule" id="PRU00191"/>
    </source>
</evidence>
<dbReference type="PROSITE" id="PS00109">
    <property type="entry name" value="PROTEIN_KINASE_TYR"/>
    <property type="match status" value="1"/>
</dbReference>
<evidence type="ECO:0000256" key="9">
    <source>
        <dbReference type="RuleBase" id="RU362096"/>
    </source>
</evidence>
<evidence type="ECO:0000259" key="11">
    <source>
        <dbReference type="PROSITE" id="PS50011"/>
    </source>
</evidence>
<feature type="domain" description="SH2" evidence="10">
    <location>
        <begin position="505"/>
        <end position="596"/>
    </location>
</feature>
<dbReference type="InterPro" id="IPR050198">
    <property type="entry name" value="Non-receptor_tyrosine_kinases"/>
</dbReference>
<dbReference type="InterPro" id="IPR035849">
    <property type="entry name" value="Fes/Fps/Fer_SH2"/>
</dbReference>
<dbReference type="Gene3D" id="1.10.510.10">
    <property type="entry name" value="Transferase(Phosphotransferase) domain 1"/>
    <property type="match status" value="3"/>
</dbReference>
<dbReference type="InterPro" id="IPR020635">
    <property type="entry name" value="Tyr_kinase_cat_dom"/>
</dbReference>
<organism evidence="12 13">
    <name type="scientific">Trichinella pseudospiralis</name>
    <name type="common">Parasitic roundworm</name>
    <dbReference type="NCBI Taxonomy" id="6337"/>
    <lineage>
        <taxon>Eukaryota</taxon>
        <taxon>Metazoa</taxon>
        <taxon>Ecdysozoa</taxon>
        <taxon>Nematoda</taxon>
        <taxon>Enoplea</taxon>
        <taxon>Dorylaimia</taxon>
        <taxon>Trichinellida</taxon>
        <taxon>Trichinellidae</taxon>
        <taxon>Trichinella</taxon>
    </lineage>
</organism>
<dbReference type="PANTHER" id="PTHR24418">
    <property type="entry name" value="TYROSINE-PROTEIN KINASE"/>
    <property type="match status" value="1"/>
</dbReference>
<dbReference type="PROSITE" id="PS00107">
    <property type="entry name" value="PROTEIN_KINASE_ATP"/>
    <property type="match status" value="1"/>
</dbReference>
<protein>
    <recommendedName>
        <fullName evidence="9">Tyrosine-protein kinase</fullName>
        <ecNumber evidence="9">2.7.10.2</ecNumber>
    </recommendedName>
</protein>
<dbReference type="Proteomes" id="UP000054632">
    <property type="component" value="Unassembled WGS sequence"/>
</dbReference>
<feature type="domain" description="SH2" evidence="10">
    <location>
        <begin position="58"/>
        <end position="158"/>
    </location>
</feature>
<dbReference type="GO" id="GO:0004715">
    <property type="term" value="F:non-membrane spanning protein tyrosine kinase activity"/>
    <property type="evidence" value="ECO:0007669"/>
    <property type="project" value="UniProtKB-EC"/>
</dbReference>
<dbReference type="Gene3D" id="3.30.200.20">
    <property type="entry name" value="Phosphorylase Kinase, domain 1"/>
    <property type="match status" value="1"/>
</dbReference>
<dbReference type="InterPro" id="IPR000719">
    <property type="entry name" value="Prot_kinase_dom"/>
</dbReference>
<dbReference type="PRINTS" id="PR00109">
    <property type="entry name" value="TYRKINASE"/>
</dbReference>
<evidence type="ECO:0000256" key="4">
    <source>
        <dbReference type="ARBA" id="ARBA00022840"/>
    </source>
</evidence>
<dbReference type="SUPFAM" id="SSF55550">
    <property type="entry name" value="SH2 domain"/>
    <property type="match status" value="3"/>
</dbReference>
<dbReference type="InterPro" id="IPR011009">
    <property type="entry name" value="Kinase-like_dom_sf"/>
</dbReference>
<dbReference type="SUPFAM" id="SSF56112">
    <property type="entry name" value="Protein kinase-like (PK-like)"/>
    <property type="match status" value="3"/>
</dbReference>
<name>A0A0V1E8J0_TRIPS</name>
<feature type="domain" description="Protein kinase" evidence="11">
    <location>
        <begin position="935"/>
        <end position="1194"/>
    </location>
</feature>
<reference evidence="12 13" key="1">
    <citation type="submission" date="2015-01" db="EMBL/GenBank/DDBJ databases">
        <title>Evolution of Trichinella species and genotypes.</title>
        <authorList>
            <person name="Korhonen P.K."/>
            <person name="Edoardo P."/>
            <person name="Giuseppe L.R."/>
            <person name="Gasser R.B."/>
        </authorList>
    </citation>
    <scope>NUCLEOTIDE SEQUENCE [LARGE SCALE GENOMIC DNA]</scope>
    <source>
        <strain evidence="12">ISS13</strain>
    </source>
</reference>
<dbReference type="InterPro" id="IPR000980">
    <property type="entry name" value="SH2"/>
</dbReference>
<feature type="domain" description="Protein kinase" evidence="11">
    <location>
        <begin position="166"/>
        <end position="425"/>
    </location>
</feature>
<keyword evidence="1 9" id="KW-0808">Transferase</keyword>
<evidence type="ECO:0000256" key="3">
    <source>
        <dbReference type="ARBA" id="ARBA00022777"/>
    </source>
</evidence>
<evidence type="ECO:0000313" key="12">
    <source>
        <dbReference type="EMBL" id="KRY70100.1"/>
    </source>
</evidence>
<dbReference type="Gene3D" id="3.30.505.10">
    <property type="entry name" value="SH2 domain"/>
    <property type="match status" value="3"/>
</dbReference>
<keyword evidence="4 8" id="KW-0067">ATP-binding</keyword>
<gene>
    <name evidence="12" type="primary">FER</name>
    <name evidence="12" type="ORF">T4A_12521</name>
</gene>
<evidence type="ECO:0000256" key="1">
    <source>
        <dbReference type="ARBA" id="ARBA00022679"/>
    </source>
</evidence>
<dbReference type="PROSITE" id="PS50001">
    <property type="entry name" value="SH2"/>
    <property type="match status" value="3"/>
</dbReference>
<comment type="caution">
    <text evidence="12">The sequence shown here is derived from an EMBL/GenBank/DDBJ whole genome shotgun (WGS) entry which is preliminary data.</text>
</comment>
<evidence type="ECO:0000256" key="6">
    <source>
        <dbReference type="ARBA" id="ARBA00051245"/>
    </source>
</evidence>
<dbReference type="SMART" id="SM00252">
    <property type="entry name" value="SH2"/>
    <property type="match status" value="3"/>
</dbReference>
<keyword evidence="5 9" id="KW-0829">Tyrosine-protein kinase</keyword>
<comment type="catalytic activity">
    <reaction evidence="6 9">
        <text>L-tyrosyl-[protein] + ATP = O-phospho-L-tyrosyl-[protein] + ADP + H(+)</text>
        <dbReference type="Rhea" id="RHEA:10596"/>
        <dbReference type="Rhea" id="RHEA-COMP:10136"/>
        <dbReference type="Rhea" id="RHEA-COMP:20101"/>
        <dbReference type="ChEBI" id="CHEBI:15378"/>
        <dbReference type="ChEBI" id="CHEBI:30616"/>
        <dbReference type="ChEBI" id="CHEBI:46858"/>
        <dbReference type="ChEBI" id="CHEBI:61978"/>
        <dbReference type="ChEBI" id="CHEBI:456216"/>
        <dbReference type="EC" id="2.7.10.2"/>
    </reaction>
</comment>
<keyword evidence="2 8" id="KW-0547">Nucleotide-binding</keyword>
<dbReference type="SMART" id="SM00219">
    <property type="entry name" value="TyrKc"/>
    <property type="match status" value="2"/>
</dbReference>
<dbReference type="InterPro" id="IPR008266">
    <property type="entry name" value="Tyr_kinase_AS"/>
</dbReference>
<proteinExistence type="inferred from homology"/>
<dbReference type="PROSITE" id="PS50011">
    <property type="entry name" value="PROTEIN_KINASE_DOM"/>
    <property type="match status" value="2"/>
</dbReference>
<accession>A0A0V1E8J0</accession>
<evidence type="ECO:0000256" key="2">
    <source>
        <dbReference type="ARBA" id="ARBA00022741"/>
    </source>
</evidence>
<dbReference type="CDD" id="cd10361">
    <property type="entry name" value="SH2_Fps_family"/>
    <property type="match status" value="2"/>
</dbReference>